<dbReference type="Proteomes" id="UP001375240">
    <property type="component" value="Unassembled WGS sequence"/>
</dbReference>
<feature type="transmembrane region" description="Helical" evidence="2">
    <location>
        <begin position="149"/>
        <end position="173"/>
    </location>
</feature>
<feature type="compositionally biased region" description="Basic and acidic residues" evidence="1">
    <location>
        <begin position="298"/>
        <end position="310"/>
    </location>
</feature>
<proteinExistence type="predicted"/>
<keyword evidence="2" id="KW-1133">Transmembrane helix</keyword>
<keyword evidence="2" id="KW-0472">Membrane</keyword>
<dbReference type="AlphaFoldDB" id="A0AAV9UME8"/>
<evidence type="ECO:0000256" key="1">
    <source>
        <dbReference type="SAM" id="MobiDB-lite"/>
    </source>
</evidence>
<evidence type="ECO:0000313" key="4">
    <source>
        <dbReference type="Proteomes" id="UP001375240"/>
    </source>
</evidence>
<organism evidence="3 4">
    <name type="scientific">Orbilia brochopaga</name>
    <dbReference type="NCBI Taxonomy" id="3140254"/>
    <lineage>
        <taxon>Eukaryota</taxon>
        <taxon>Fungi</taxon>
        <taxon>Dikarya</taxon>
        <taxon>Ascomycota</taxon>
        <taxon>Pezizomycotina</taxon>
        <taxon>Orbiliomycetes</taxon>
        <taxon>Orbiliales</taxon>
        <taxon>Orbiliaceae</taxon>
        <taxon>Orbilia</taxon>
    </lineage>
</organism>
<comment type="caution">
    <text evidence="3">The sequence shown here is derived from an EMBL/GenBank/DDBJ whole genome shotgun (WGS) entry which is preliminary data.</text>
</comment>
<sequence>MTVLQSIVSTLQPRANTEVNRSTSIKSKNGRRINITKKDISGPSNFMRLSSPDWRTAVPDQGLRPLTLSNVYVDFNKKLPSPPTFASEAESEVQIRESMGRKILRFGISLDLWVRFIIVLSFCEAIMAGWGGMQIILSGKLSYGRIWTVMTAILLVWCVCFVGAAYCGFSILWGRWSSSPTALRVMRLVATLLTILYGTASALWFFYGFQSATSTRTMCVTTLIFWDGQTIPAPKPWVDLCLQTASNFETLQVAWGFMNAFQVYFMMLLVLWASDQERKLRQQRRWSRNSGLAYTETEGDRDRSFEKMSEVEMSAQHPENLPRSAPKRNERRVTIRQEDDPEKQARATEDGMEIPNFPMPSRNNNRVRLPIVHTPSSIPETVEDGLRTSAREDDLLRGSALSALSGAIPIALDLRNLNSPRFYGRAF</sequence>
<reference evidence="3 4" key="1">
    <citation type="submission" date="2019-10" db="EMBL/GenBank/DDBJ databases">
        <authorList>
            <person name="Palmer J.M."/>
        </authorList>
    </citation>
    <scope>NUCLEOTIDE SEQUENCE [LARGE SCALE GENOMIC DNA]</scope>
    <source>
        <strain evidence="3 4">TWF696</strain>
    </source>
</reference>
<dbReference type="EMBL" id="JAVHNQ010000006">
    <property type="protein sequence ID" value="KAK6344299.1"/>
    <property type="molecule type" value="Genomic_DNA"/>
</dbReference>
<name>A0AAV9UME8_9PEZI</name>
<feature type="transmembrane region" description="Helical" evidence="2">
    <location>
        <begin position="112"/>
        <end position="137"/>
    </location>
</feature>
<evidence type="ECO:0000256" key="2">
    <source>
        <dbReference type="SAM" id="Phobius"/>
    </source>
</evidence>
<gene>
    <name evidence="3" type="ORF">TWF696_007939</name>
</gene>
<protein>
    <submittedName>
        <fullName evidence="3">Uncharacterized protein</fullName>
    </submittedName>
</protein>
<feature type="transmembrane region" description="Helical" evidence="2">
    <location>
        <begin position="253"/>
        <end position="274"/>
    </location>
</feature>
<keyword evidence="2" id="KW-0812">Transmembrane</keyword>
<accession>A0AAV9UME8</accession>
<feature type="region of interest" description="Disordered" evidence="1">
    <location>
        <begin position="297"/>
        <end position="365"/>
    </location>
</feature>
<feature type="transmembrane region" description="Helical" evidence="2">
    <location>
        <begin position="185"/>
        <end position="207"/>
    </location>
</feature>
<feature type="compositionally biased region" description="Basic and acidic residues" evidence="1">
    <location>
        <begin position="327"/>
        <end position="349"/>
    </location>
</feature>
<keyword evidence="4" id="KW-1185">Reference proteome</keyword>
<evidence type="ECO:0000313" key="3">
    <source>
        <dbReference type="EMBL" id="KAK6344299.1"/>
    </source>
</evidence>